<evidence type="ECO:0000256" key="3">
    <source>
        <dbReference type="ARBA" id="ARBA00004763"/>
    </source>
</evidence>
<dbReference type="SUPFAM" id="SSF51717">
    <property type="entry name" value="Dihydropteroate synthetase-like"/>
    <property type="match status" value="1"/>
</dbReference>
<evidence type="ECO:0000313" key="15">
    <source>
        <dbReference type="Proteomes" id="UP000240418"/>
    </source>
</evidence>
<evidence type="ECO:0000259" key="13">
    <source>
        <dbReference type="PROSITE" id="PS50972"/>
    </source>
</evidence>
<evidence type="ECO:0000313" key="14">
    <source>
        <dbReference type="EMBL" id="PSL18854.1"/>
    </source>
</evidence>
<comment type="caution">
    <text evidence="14">The sequence shown here is derived from an EMBL/GenBank/DDBJ whole genome shotgun (WGS) entry which is preliminary data.</text>
</comment>
<dbReference type="PANTHER" id="PTHR20941:SF1">
    <property type="entry name" value="FOLIC ACID SYNTHESIS PROTEIN FOL1"/>
    <property type="match status" value="1"/>
</dbReference>
<comment type="pathway">
    <text evidence="3 12">Cofactor biosynthesis; tetrahydrofolate biosynthesis; 7,8-dihydrofolate from 2-amino-4-hydroxy-6-hydroxymethyl-7,8-dihydropteridine diphosphate and 4-aminobenzoate: step 1/2.</text>
</comment>
<evidence type="ECO:0000256" key="5">
    <source>
        <dbReference type="ARBA" id="ARBA00012458"/>
    </source>
</evidence>
<evidence type="ECO:0000256" key="9">
    <source>
        <dbReference type="ARBA" id="ARBA00022842"/>
    </source>
</evidence>
<comment type="similarity">
    <text evidence="4 12">Belongs to the DHPS family.</text>
</comment>
<dbReference type="AlphaFoldDB" id="A0A2P8FAW4"/>
<accession>A0A2P8FAW4</accession>
<dbReference type="GO" id="GO:0046656">
    <property type="term" value="P:folic acid biosynthetic process"/>
    <property type="evidence" value="ECO:0007669"/>
    <property type="project" value="UniProtKB-KW"/>
</dbReference>
<dbReference type="GO" id="GO:0046654">
    <property type="term" value="P:tetrahydrofolate biosynthetic process"/>
    <property type="evidence" value="ECO:0007669"/>
    <property type="project" value="UniProtKB-UniPathway"/>
</dbReference>
<name>A0A2P8FAW4_9RHOB</name>
<proteinExistence type="inferred from homology"/>
<organism evidence="14 15">
    <name type="scientific">Shimia abyssi</name>
    <dbReference type="NCBI Taxonomy" id="1662395"/>
    <lineage>
        <taxon>Bacteria</taxon>
        <taxon>Pseudomonadati</taxon>
        <taxon>Pseudomonadota</taxon>
        <taxon>Alphaproteobacteria</taxon>
        <taxon>Rhodobacterales</taxon>
        <taxon>Roseobacteraceae</taxon>
    </lineage>
</organism>
<evidence type="ECO:0000256" key="4">
    <source>
        <dbReference type="ARBA" id="ARBA00009503"/>
    </source>
</evidence>
<evidence type="ECO:0000256" key="2">
    <source>
        <dbReference type="ARBA" id="ARBA00001946"/>
    </source>
</evidence>
<evidence type="ECO:0000256" key="10">
    <source>
        <dbReference type="ARBA" id="ARBA00022909"/>
    </source>
</evidence>
<dbReference type="NCBIfam" id="TIGR01496">
    <property type="entry name" value="DHPS"/>
    <property type="match status" value="1"/>
</dbReference>
<reference evidence="14 15" key="1">
    <citation type="submission" date="2018-03" db="EMBL/GenBank/DDBJ databases">
        <title>Genomic Encyclopedia of Archaeal and Bacterial Type Strains, Phase II (KMG-II): from individual species to whole genera.</title>
        <authorList>
            <person name="Goeker M."/>
        </authorList>
    </citation>
    <scope>NUCLEOTIDE SEQUENCE [LARGE SCALE GENOMIC DNA]</scope>
    <source>
        <strain evidence="14 15">DSM 100673</strain>
    </source>
</reference>
<dbReference type="InterPro" id="IPR045031">
    <property type="entry name" value="DHP_synth-like"/>
</dbReference>
<dbReference type="GO" id="GO:0005829">
    <property type="term" value="C:cytosol"/>
    <property type="evidence" value="ECO:0007669"/>
    <property type="project" value="TreeGrafter"/>
</dbReference>
<evidence type="ECO:0000256" key="12">
    <source>
        <dbReference type="RuleBase" id="RU361205"/>
    </source>
</evidence>
<dbReference type="CDD" id="cd00739">
    <property type="entry name" value="DHPS"/>
    <property type="match status" value="1"/>
</dbReference>
<comment type="function">
    <text evidence="12">Catalyzes the condensation of para-aminobenzoate (pABA) with 6-hydroxymethyl-7,8-dihydropterin diphosphate (DHPt-PP) to form 7,8-dihydropteroate (H2Pte), the immediate precursor of folate derivatives.</text>
</comment>
<keyword evidence="10 12" id="KW-0289">Folate biosynthesis</keyword>
<dbReference type="EMBL" id="PYGJ01000008">
    <property type="protein sequence ID" value="PSL18854.1"/>
    <property type="molecule type" value="Genomic_DNA"/>
</dbReference>
<dbReference type="InterPro" id="IPR011005">
    <property type="entry name" value="Dihydropteroate_synth-like_sf"/>
</dbReference>
<evidence type="ECO:0000256" key="6">
    <source>
        <dbReference type="ARBA" id="ARBA00016919"/>
    </source>
</evidence>
<comment type="catalytic activity">
    <reaction evidence="1">
        <text>(7,8-dihydropterin-6-yl)methyl diphosphate + 4-aminobenzoate = 7,8-dihydropteroate + diphosphate</text>
        <dbReference type="Rhea" id="RHEA:19949"/>
        <dbReference type="ChEBI" id="CHEBI:17836"/>
        <dbReference type="ChEBI" id="CHEBI:17839"/>
        <dbReference type="ChEBI" id="CHEBI:33019"/>
        <dbReference type="ChEBI" id="CHEBI:72950"/>
        <dbReference type="EC" id="2.5.1.15"/>
    </reaction>
</comment>
<comment type="cofactor">
    <cofactor evidence="2 12">
        <name>Mg(2+)</name>
        <dbReference type="ChEBI" id="CHEBI:18420"/>
    </cofactor>
</comment>
<dbReference type="Pfam" id="PF00809">
    <property type="entry name" value="Pterin_bind"/>
    <property type="match status" value="1"/>
</dbReference>
<dbReference type="PANTHER" id="PTHR20941">
    <property type="entry name" value="FOLATE SYNTHESIS PROTEINS"/>
    <property type="match status" value="1"/>
</dbReference>
<dbReference type="PROSITE" id="PS00793">
    <property type="entry name" value="DHPS_2"/>
    <property type="match status" value="1"/>
</dbReference>
<dbReference type="GO" id="GO:0046872">
    <property type="term" value="F:metal ion binding"/>
    <property type="evidence" value="ECO:0007669"/>
    <property type="project" value="UniProtKB-KW"/>
</dbReference>
<keyword evidence="7 12" id="KW-0808">Transferase</keyword>
<dbReference type="GO" id="GO:0004156">
    <property type="term" value="F:dihydropteroate synthase activity"/>
    <property type="evidence" value="ECO:0007669"/>
    <property type="project" value="UniProtKB-EC"/>
</dbReference>
<protein>
    <recommendedName>
        <fullName evidence="6 12">Dihydropteroate synthase</fullName>
        <shortName evidence="12">DHPS</shortName>
        <ecNumber evidence="5 12">2.5.1.15</ecNumber>
    </recommendedName>
    <alternativeName>
        <fullName evidence="11 12">Dihydropteroate pyrophosphorylase</fullName>
    </alternativeName>
</protein>
<keyword evidence="8 12" id="KW-0479">Metal-binding</keyword>
<dbReference type="PROSITE" id="PS00792">
    <property type="entry name" value="DHPS_1"/>
    <property type="match status" value="1"/>
</dbReference>
<evidence type="ECO:0000256" key="11">
    <source>
        <dbReference type="ARBA" id="ARBA00030193"/>
    </source>
</evidence>
<dbReference type="InterPro" id="IPR000489">
    <property type="entry name" value="Pterin-binding_dom"/>
</dbReference>
<keyword evidence="15" id="KW-1185">Reference proteome</keyword>
<evidence type="ECO:0000256" key="1">
    <source>
        <dbReference type="ARBA" id="ARBA00000012"/>
    </source>
</evidence>
<dbReference type="Proteomes" id="UP000240418">
    <property type="component" value="Unassembled WGS sequence"/>
</dbReference>
<feature type="domain" description="Pterin-binding" evidence="13">
    <location>
        <begin position="4"/>
        <end position="258"/>
    </location>
</feature>
<evidence type="ECO:0000256" key="8">
    <source>
        <dbReference type="ARBA" id="ARBA00022723"/>
    </source>
</evidence>
<evidence type="ECO:0000256" key="7">
    <source>
        <dbReference type="ARBA" id="ARBA00022679"/>
    </source>
</evidence>
<dbReference type="FunFam" id="3.20.20.20:FF:000006">
    <property type="entry name" value="Dihydropteroate synthase"/>
    <property type="match status" value="1"/>
</dbReference>
<dbReference type="EC" id="2.5.1.15" evidence="5 12"/>
<sequence length="271" mass="28599">MDRPQIMGILNVTPDSFSDGGDHVGPARGLAHARIMVDAGASLIDVGGESTRPGAVEVPPEAEIARTAPVIAAISNVLDVPISIDTRKAVVAKTALDEGAFLVNDVSGFTHDSELAPLCARRQVPICVMHAQGEPGTMQASPHYDNVLLDIYDFLAAQVSMLCELGIERNQILIDPGIGFGKTISHNLALLRRISLFHSLGCPILLGASRKGFIGRIGNAPVAADRAPGSVAIAIEAIAQGVQVVRVHDVAETRQALQIWQAVTMDEHYGA</sequence>
<dbReference type="Gene3D" id="3.20.20.20">
    <property type="entry name" value="Dihydropteroate synthase-like"/>
    <property type="match status" value="1"/>
</dbReference>
<dbReference type="PROSITE" id="PS50972">
    <property type="entry name" value="PTERIN_BINDING"/>
    <property type="match status" value="1"/>
</dbReference>
<dbReference type="InterPro" id="IPR006390">
    <property type="entry name" value="DHP_synth_dom"/>
</dbReference>
<dbReference type="UniPathway" id="UPA00077">
    <property type="reaction ID" value="UER00156"/>
</dbReference>
<gene>
    <name evidence="14" type="ORF">CLV88_10832</name>
</gene>
<keyword evidence="9 12" id="KW-0460">Magnesium</keyword>